<dbReference type="AlphaFoldDB" id="A0A3B0YAJ3"/>
<reference evidence="1" key="1">
    <citation type="submission" date="2018-06" db="EMBL/GenBank/DDBJ databases">
        <authorList>
            <person name="Zhirakovskaya E."/>
        </authorList>
    </citation>
    <scope>NUCLEOTIDE SEQUENCE</scope>
</reference>
<protein>
    <recommendedName>
        <fullName evidence="2">COGs COG2929</fullName>
    </recommendedName>
</protein>
<dbReference type="InterPro" id="IPR038573">
    <property type="entry name" value="BrnT_sf"/>
</dbReference>
<proteinExistence type="predicted"/>
<accession>A0A3B0YAJ3</accession>
<dbReference type="Pfam" id="PF04365">
    <property type="entry name" value="BrnT_toxin"/>
    <property type="match status" value="1"/>
</dbReference>
<organism evidence="1">
    <name type="scientific">hydrothermal vent metagenome</name>
    <dbReference type="NCBI Taxonomy" id="652676"/>
    <lineage>
        <taxon>unclassified sequences</taxon>
        <taxon>metagenomes</taxon>
        <taxon>ecological metagenomes</taxon>
    </lineage>
</organism>
<gene>
    <name evidence="1" type="ORF">MNBD_GAMMA10-1685</name>
</gene>
<dbReference type="EMBL" id="UOFJ01000674">
    <property type="protein sequence ID" value="VAW72577.1"/>
    <property type="molecule type" value="Genomic_DNA"/>
</dbReference>
<evidence type="ECO:0000313" key="1">
    <source>
        <dbReference type="EMBL" id="VAW72577.1"/>
    </source>
</evidence>
<sequence>MDFEWDENKNKENIKNRNLDFKDVIPVFFDKNAVSYEDDRFHYPDGQRIIIIGESNNRLLYVAYAEIAEGKIIRIISARKAVKQDIQRYQRGY</sequence>
<evidence type="ECO:0008006" key="2">
    <source>
        <dbReference type="Google" id="ProtNLM"/>
    </source>
</evidence>
<dbReference type="Gene3D" id="3.10.450.530">
    <property type="entry name" value="Ribonuclease toxin, BrnT, of type II toxin-antitoxin system"/>
    <property type="match status" value="1"/>
</dbReference>
<name>A0A3B0YAJ3_9ZZZZ</name>
<dbReference type="InterPro" id="IPR007460">
    <property type="entry name" value="BrnT_toxin"/>
</dbReference>